<evidence type="ECO:0000313" key="2">
    <source>
        <dbReference type="EMBL" id="KAK4147021.1"/>
    </source>
</evidence>
<dbReference type="EMBL" id="MU853558">
    <property type="protein sequence ID" value="KAK4147021.1"/>
    <property type="molecule type" value="Genomic_DNA"/>
</dbReference>
<reference evidence="2" key="2">
    <citation type="submission" date="2023-05" db="EMBL/GenBank/DDBJ databases">
        <authorList>
            <consortium name="Lawrence Berkeley National Laboratory"/>
            <person name="Steindorff A."/>
            <person name="Hensen N."/>
            <person name="Bonometti L."/>
            <person name="Westerberg I."/>
            <person name="Brannstrom I.O."/>
            <person name="Guillou S."/>
            <person name="Cros-Aarteil S."/>
            <person name="Calhoun S."/>
            <person name="Haridas S."/>
            <person name="Kuo A."/>
            <person name="Mondo S."/>
            <person name="Pangilinan J."/>
            <person name="Riley R."/>
            <person name="Labutti K."/>
            <person name="Andreopoulos B."/>
            <person name="Lipzen A."/>
            <person name="Chen C."/>
            <person name="Yanf M."/>
            <person name="Daum C."/>
            <person name="Ng V."/>
            <person name="Clum A."/>
            <person name="Ohm R."/>
            <person name="Martin F."/>
            <person name="Silar P."/>
            <person name="Natvig D."/>
            <person name="Lalanne C."/>
            <person name="Gautier V."/>
            <person name="Ament-Velasquez S.L."/>
            <person name="Kruys A."/>
            <person name="Hutchinson M.I."/>
            <person name="Powell A.J."/>
            <person name="Barry K."/>
            <person name="Miller A.N."/>
            <person name="Grigoriev I.V."/>
            <person name="Debuchy R."/>
            <person name="Gladieux P."/>
            <person name="Thoren M.H."/>
            <person name="Johannesson H."/>
        </authorList>
    </citation>
    <scope>NUCLEOTIDE SEQUENCE</scope>
    <source>
        <strain evidence="2">CBS 141.50</strain>
    </source>
</reference>
<organism evidence="2 3">
    <name type="scientific">Dichotomopilus funicola</name>
    <dbReference type="NCBI Taxonomy" id="1934379"/>
    <lineage>
        <taxon>Eukaryota</taxon>
        <taxon>Fungi</taxon>
        <taxon>Dikarya</taxon>
        <taxon>Ascomycota</taxon>
        <taxon>Pezizomycotina</taxon>
        <taxon>Sordariomycetes</taxon>
        <taxon>Sordariomycetidae</taxon>
        <taxon>Sordariales</taxon>
        <taxon>Chaetomiaceae</taxon>
        <taxon>Dichotomopilus</taxon>
    </lineage>
</organism>
<feature type="region of interest" description="Disordered" evidence="1">
    <location>
        <begin position="263"/>
        <end position="291"/>
    </location>
</feature>
<accession>A0AAN6ZS12</accession>
<dbReference type="AlphaFoldDB" id="A0AAN6ZS12"/>
<feature type="region of interest" description="Disordered" evidence="1">
    <location>
        <begin position="1"/>
        <end position="57"/>
    </location>
</feature>
<name>A0AAN6ZS12_9PEZI</name>
<dbReference type="RefSeq" id="XP_062640392.1">
    <property type="nucleotide sequence ID" value="XM_062779479.1"/>
</dbReference>
<proteinExistence type="predicted"/>
<feature type="compositionally biased region" description="Low complexity" evidence="1">
    <location>
        <begin position="133"/>
        <end position="157"/>
    </location>
</feature>
<dbReference type="Proteomes" id="UP001302676">
    <property type="component" value="Unassembled WGS sequence"/>
</dbReference>
<sequence length="363" mass="41199">MNSQPHLAPIHHPGSIQFRYERPGQDRERGRQRRNSKHQVRLRRTIPSDGTSDPHVQDYYPMDHAMITTPPASPVRESIPVFMDTRNRVSGPAPALTNSPFQTPSLKITTTTTTTTHIHSPPPSPSSYQQHLTPQTPTSTRTPTTPSHHQTQTSSSPKGQPQPNHPKPSKEKDTQPPKQKRNNKPYTFEQEAFVVYHRIDLDLPWERVRQAYMARWPDIARSVGGLECAYYRANGRVPDVISTGGDSTGELVLVEGGEREVDLGGCEVRGGSGSDEEDDREEGEGGEEEEGKEVYKVYKGVAYRTRGVKCRKARISLLERFPEELVDERNEWVRAEHRVVARDAAEKRRRQREEWLAVCSMRS</sequence>
<feature type="region of interest" description="Disordered" evidence="1">
    <location>
        <begin position="86"/>
        <end position="186"/>
    </location>
</feature>
<evidence type="ECO:0000256" key="1">
    <source>
        <dbReference type="SAM" id="MobiDB-lite"/>
    </source>
</evidence>
<gene>
    <name evidence="2" type="ORF">C8A04DRAFT_25216</name>
</gene>
<feature type="compositionally biased region" description="Low complexity" evidence="1">
    <location>
        <begin position="103"/>
        <end position="119"/>
    </location>
</feature>
<evidence type="ECO:0000313" key="3">
    <source>
        <dbReference type="Proteomes" id="UP001302676"/>
    </source>
</evidence>
<comment type="caution">
    <text evidence="2">The sequence shown here is derived from an EMBL/GenBank/DDBJ whole genome shotgun (WGS) entry which is preliminary data.</text>
</comment>
<feature type="compositionally biased region" description="Basic and acidic residues" evidence="1">
    <location>
        <begin position="19"/>
        <end position="29"/>
    </location>
</feature>
<keyword evidence="3" id="KW-1185">Reference proteome</keyword>
<dbReference type="GeneID" id="87816092"/>
<protein>
    <submittedName>
        <fullName evidence="2">Uncharacterized protein</fullName>
    </submittedName>
</protein>
<reference evidence="2" key="1">
    <citation type="journal article" date="2023" name="Mol. Phylogenet. Evol.">
        <title>Genome-scale phylogeny and comparative genomics of the fungal order Sordariales.</title>
        <authorList>
            <person name="Hensen N."/>
            <person name="Bonometti L."/>
            <person name="Westerberg I."/>
            <person name="Brannstrom I.O."/>
            <person name="Guillou S."/>
            <person name="Cros-Aarteil S."/>
            <person name="Calhoun S."/>
            <person name="Haridas S."/>
            <person name="Kuo A."/>
            <person name="Mondo S."/>
            <person name="Pangilinan J."/>
            <person name="Riley R."/>
            <person name="LaButti K."/>
            <person name="Andreopoulos B."/>
            <person name="Lipzen A."/>
            <person name="Chen C."/>
            <person name="Yan M."/>
            <person name="Daum C."/>
            <person name="Ng V."/>
            <person name="Clum A."/>
            <person name="Steindorff A."/>
            <person name="Ohm R.A."/>
            <person name="Martin F."/>
            <person name="Silar P."/>
            <person name="Natvig D.O."/>
            <person name="Lalanne C."/>
            <person name="Gautier V."/>
            <person name="Ament-Velasquez S.L."/>
            <person name="Kruys A."/>
            <person name="Hutchinson M.I."/>
            <person name="Powell A.J."/>
            <person name="Barry K."/>
            <person name="Miller A.N."/>
            <person name="Grigoriev I.V."/>
            <person name="Debuchy R."/>
            <person name="Gladieux P."/>
            <person name="Hiltunen Thoren M."/>
            <person name="Johannesson H."/>
        </authorList>
    </citation>
    <scope>NUCLEOTIDE SEQUENCE</scope>
    <source>
        <strain evidence="2">CBS 141.50</strain>
    </source>
</reference>
<feature type="compositionally biased region" description="Acidic residues" evidence="1">
    <location>
        <begin position="274"/>
        <end position="291"/>
    </location>
</feature>
<feature type="compositionally biased region" description="Basic residues" evidence="1">
    <location>
        <begin position="30"/>
        <end position="44"/>
    </location>
</feature>